<comment type="function">
    <text evidence="10">Catalyzes the epimerization of the S- and R-forms of NAD(P)HX, a damaged form of NAD(P)H that is a result of enzymatic or heat-dependent hydration. This is a prerequisite for the S-specific NAD(P)H-hydrate dehydratase to allow the repair of both epimers of NAD(P)HX.</text>
</comment>
<keyword evidence="7 10" id="KW-0630">Potassium</keyword>
<dbReference type="InterPro" id="IPR004443">
    <property type="entry name" value="YjeF_N_dom"/>
</dbReference>
<dbReference type="OrthoDB" id="9806925at2"/>
<dbReference type="GO" id="GO:0052856">
    <property type="term" value="F:NAD(P)HX epimerase activity"/>
    <property type="evidence" value="ECO:0007669"/>
    <property type="project" value="UniProtKB-UniRule"/>
</dbReference>
<dbReference type="Gene3D" id="3.40.50.10260">
    <property type="entry name" value="YjeF N-terminal domain"/>
    <property type="match status" value="1"/>
</dbReference>
<sequence length="216" mass="22722">MHISSQFLTREQMREYDRKAIEEKGIPGMLLMENAGRSCAEKCVELAGGNADFSVAVFAGGGNNGGDGFVAARHLHLKGAEVCVVLTADESKISGDAAENLKIIKKMGLQIIHTLDSENLRSIIAARDIIIDALLGTGFSGSLREPVRSIISLINESGKKVLAVDIPSGMDCNTADVEDIAVKAEATVTFAARKKGFAADNAAEYTGRITVAGIGG</sequence>
<feature type="binding site" evidence="10">
    <location>
        <position position="132"/>
    </location>
    <ligand>
        <name>K(+)</name>
        <dbReference type="ChEBI" id="CHEBI:29103"/>
    </ligand>
</feature>
<comment type="similarity">
    <text evidence="10">Belongs to the NnrE/AIBP family.</text>
</comment>
<dbReference type="EC" id="5.1.99.6" evidence="3 10"/>
<comment type="caution">
    <text evidence="10">Lacks conserved residue(s) required for the propagation of feature annotation.</text>
</comment>
<evidence type="ECO:0000256" key="1">
    <source>
        <dbReference type="ARBA" id="ARBA00000013"/>
    </source>
</evidence>
<dbReference type="SUPFAM" id="SSF64153">
    <property type="entry name" value="YjeF N-terminal domain-like"/>
    <property type="match status" value="1"/>
</dbReference>
<feature type="binding site" evidence="10">
    <location>
        <begin position="136"/>
        <end position="142"/>
    </location>
    <ligand>
        <name>(6S)-NADPHX</name>
        <dbReference type="ChEBI" id="CHEBI:64076"/>
    </ligand>
</feature>
<keyword evidence="13" id="KW-1185">Reference proteome</keyword>
<dbReference type="GO" id="GO:0000166">
    <property type="term" value="F:nucleotide binding"/>
    <property type="evidence" value="ECO:0007669"/>
    <property type="project" value="UniProtKB-KW"/>
</dbReference>
<dbReference type="GO" id="GO:0046872">
    <property type="term" value="F:metal ion binding"/>
    <property type="evidence" value="ECO:0007669"/>
    <property type="project" value="UniProtKB-KW"/>
</dbReference>
<keyword evidence="5 10" id="KW-0547">Nucleotide-binding</keyword>
<reference evidence="13" key="1">
    <citation type="submission" date="2017-02" db="EMBL/GenBank/DDBJ databases">
        <title>Comparative genomics and description of representatives of a novel lineage of planctomycetes thriving in anoxic sediments.</title>
        <authorList>
            <person name="Spring S."/>
            <person name="Bunk B."/>
            <person name="Sproer C."/>
            <person name="Klenk H.-P."/>
        </authorList>
    </citation>
    <scope>NUCLEOTIDE SEQUENCE [LARGE SCALE GENOMIC DNA]</scope>
    <source>
        <strain evidence="13">L21-RPul-D3</strain>
    </source>
</reference>
<dbReference type="NCBIfam" id="TIGR00197">
    <property type="entry name" value="yjeF_nterm"/>
    <property type="match status" value="1"/>
</dbReference>
<dbReference type="HAMAP" id="MF_01966">
    <property type="entry name" value="NADHX_epimerase"/>
    <property type="match status" value="1"/>
</dbReference>
<feature type="domain" description="YjeF N-terminal" evidence="11">
    <location>
        <begin position="13"/>
        <end position="216"/>
    </location>
</feature>
<keyword evidence="8 10" id="KW-0520">NAD</keyword>
<comment type="catalytic activity">
    <reaction evidence="1 10">
        <text>(6R)-NADHX = (6S)-NADHX</text>
        <dbReference type="Rhea" id="RHEA:32215"/>
        <dbReference type="ChEBI" id="CHEBI:64074"/>
        <dbReference type="ChEBI" id="CHEBI:64075"/>
        <dbReference type="EC" id="5.1.99.6"/>
    </reaction>
</comment>
<dbReference type="AlphaFoldDB" id="A0A1Q2HNM0"/>
<feature type="binding site" evidence="10">
    <location>
        <position position="165"/>
    </location>
    <ligand>
        <name>(6S)-NADPHX</name>
        <dbReference type="ChEBI" id="CHEBI:64076"/>
    </ligand>
</feature>
<comment type="cofactor">
    <cofactor evidence="10">
        <name>K(+)</name>
        <dbReference type="ChEBI" id="CHEBI:29103"/>
    </cofactor>
    <text evidence="10">Binds 1 potassium ion per subunit.</text>
</comment>
<accession>A0A1Q2HNM0</accession>
<dbReference type="EMBL" id="CP019633">
    <property type="protein sequence ID" value="AQQ08854.1"/>
    <property type="molecule type" value="Genomic_DNA"/>
</dbReference>
<evidence type="ECO:0000256" key="9">
    <source>
        <dbReference type="ARBA" id="ARBA00023235"/>
    </source>
</evidence>
<dbReference type="PROSITE" id="PS51385">
    <property type="entry name" value="YJEF_N"/>
    <property type="match status" value="1"/>
</dbReference>
<evidence type="ECO:0000256" key="7">
    <source>
        <dbReference type="ARBA" id="ARBA00022958"/>
    </source>
</evidence>
<protein>
    <recommendedName>
        <fullName evidence="3 10">NAD(P)H-hydrate epimerase</fullName>
        <ecNumber evidence="3 10">5.1.99.6</ecNumber>
    </recommendedName>
    <alternativeName>
        <fullName evidence="10">NAD(P)HX epimerase</fullName>
    </alternativeName>
</protein>
<proteinExistence type="inferred from homology"/>
<dbReference type="InterPro" id="IPR036652">
    <property type="entry name" value="YjeF_N_dom_sf"/>
</dbReference>
<evidence type="ECO:0000256" key="2">
    <source>
        <dbReference type="ARBA" id="ARBA00000909"/>
    </source>
</evidence>
<evidence type="ECO:0000256" key="5">
    <source>
        <dbReference type="ARBA" id="ARBA00022741"/>
    </source>
</evidence>
<keyword evidence="6 10" id="KW-0521">NADP</keyword>
<evidence type="ECO:0000256" key="4">
    <source>
        <dbReference type="ARBA" id="ARBA00022723"/>
    </source>
</evidence>
<evidence type="ECO:0000313" key="12">
    <source>
        <dbReference type="EMBL" id="AQQ08854.1"/>
    </source>
</evidence>
<dbReference type="STRING" id="1940790.L21SP3_00646"/>
<evidence type="ECO:0000256" key="6">
    <source>
        <dbReference type="ARBA" id="ARBA00022857"/>
    </source>
</evidence>
<dbReference type="RefSeq" id="WP_161488076.1">
    <property type="nucleotide sequence ID" value="NZ_CP019633.1"/>
</dbReference>
<evidence type="ECO:0000313" key="13">
    <source>
        <dbReference type="Proteomes" id="UP000188273"/>
    </source>
</evidence>
<keyword evidence="4 10" id="KW-0479">Metal-binding</keyword>
<keyword evidence="9 10" id="KW-0413">Isomerase</keyword>
<organism evidence="12 13">
    <name type="scientific">Sedimentisphaera cyanobacteriorum</name>
    <dbReference type="NCBI Taxonomy" id="1940790"/>
    <lineage>
        <taxon>Bacteria</taxon>
        <taxon>Pseudomonadati</taxon>
        <taxon>Planctomycetota</taxon>
        <taxon>Phycisphaerae</taxon>
        <taxon>Sedimentisphaerales</taxon>
        <taxon>Sedimentisphaeraceae</taxon>
        <taxon>Sedimentisphaera</taxon>
    </lineage>
</organism>
<dbReference type="PANTHER" id="PTHR13232:SF10">
    <property type="entry name" value="NAD(P)H-HYDRATE EPIMERASE"/>
    <property type="match status" value="1"/>
</dbReference>
<evidence type="ECO:0000256" key="3">
    <source>
        <dbReference type="ARBA" id="ARBA00012228"/>
    </source>
</evidence>
<dbReference type="PANTHER" id="PTHR13232">
    <property type="entry name" value="NAD(P)H-HYDRATE EPIMERASE"/>
    <property type="match status" value="1"/>
</dbReference>
<feature type="binding site" evidence="10">
    <location>
        <position position="168"/>
    </location>
    <ligand>
        <name>K(+)</name>
        <dbReference type="ChEBI" id="CHEBI:29103"/>
    </ligand>
</feature>
<name>A0A1Q2HNM0_9BACT</name>
<dbReference type="InterPro" id="IPR032976">
    <property type="entry name" value="YJEFN_prot_NAXE-like"/>
</dbReference>
<evidence type="ECO:0000256" key="8">
    <source>
        <dbReference type="ARBA" id="ARBA00023027"/>
    </source>
</evidence>
<dbReference type="KEGG" id="pbu:L21SP3_00646"/>
<feature type="binding site" evidence="10">
    <location>
        <begin position="63"/>
        <end position="67"/>
    </location>
    <ligand>
        <name>(6S)-NADPHX</name>
        <dbReference type="ChEBI" id="CHEBI:64076"/>
    </ligand>
</feature>
<dbReference type="Pfam" id="PF03853">
    <property type="entry name" value="YjeF_N"/>
    <property type="match status" value="1"/>
</dbReference>
<gene>
    <name evidence="12" type="primary">nnr_2</name>
    <name evidence="10" type="synonym">nnrE</name>
    <name evidence="12" type="ORF">L21SP3_00646</name>
</gene>
<evidence type="ECO:0000259" key="11">
    <source>
        <dbReference type="PROSITE" id="PS51385"/>
    </source>
</evidence>
<dbReference type="Proteomes" id="UP000188273">
    <property type="component" value="Chromosome"/>
</dbReference>
<feature type="binding site" evidence="10">
    <location>
        <position position="64"/>
    </location>
    <ligand>
        <name>K(+)</name>
        <dbReference type="ChEBI" id="CHEBI:29103"/>
    </ligand>
</feature>
<comment type="catalytic activity">
    <reaction evidence="2 10">
        <text>(6R)-NADPHX = (6S)-NADPHX</text>
        <dbReference type="Rhea" id="RHEA:32227"/>
        <dbReference type="ChEBI" id="CHEBI:64076"/>
        <dbReference type="ChEBI" id="CHEBI:64077"/>
        <dbReference type="EC" id="5.1.99.6"/>
    </reaction>
</comment>
<evidence type="ECO:0000256" key="10">
    <source>
        <dbReference type="HAMAP-Rule" id="MF_01966"/>
    </source>
</evidence>